<dbReference type="InterPro" id="IPR033985">
    <property type="entry name" value="SusD-like_N"/>
</dbReference>
<reference evidence="9 10" key="1">
    <citation type="submission" date="2019-03" db="EMBL/GenBank/DDBJ databases">
        <title>Genomic Encyclopedia of Type Strains, Phase IV (KMG-IV): sequencing the most valuable type-strain genomes for metagenomic binning, comparative biology and taxonomic classification.</title>
        <authorList>
            <person name="Goeker M."/>
        </authorList>
    </citation>
    <scope>NUCLEOTIDE SEQUENCE [LARGE SCALE GENOMIC DNA]</scope>
    <source>
        <strain evidence="9 10">DSM 23917</strain>
    </source>
</reference>
<dbReference type="CDD" id="cd08977">
    <property type="entry name" value="SusD"/>
    <property type="match status" value="1"/>
</dbReference>
<dbReference type="RefSeq" id="WP_131924800.1">
    <property type="nucleotide sequence ID" value="NZ_SLXB01000001.1"/>
</dbReference>
<keyword evidence="4" id="KW-0472">Membrane</keyword>
<dbReference type="GO" id="GO:0009279">
    <property type="term" value="C:cell outer membrane"/>
    <property type="evidence" value="ECO:0007669"/>
    <property type="project" value="UniProtKB-SubCell"/>
</dbReference>
<accession>A0A4V2SF96</accession>
<dbReference type="Gene3D" id="1.25.40.390">
    <property type="match status" value="1"/>
</dbReference>
<feature type="domain" description="RagB/SusD" evidence="7">
    <location>
        <begin position="385"/>
        <end position="479"/>
    </location>
</feature>
<evidence type="ECO:0000256" key="5">
    <source>
        <dbReference type="ARBA" id="ARBA00023237"/>
    </source>
</evidence>
<dbReference type="NCBIfam" id="NF033072">
    <property type="entry name" value="NanU"/>
    <property type="match status" value="1"/>
</dbReference>
<evidence type="ECO:0000313" key="10">
    <source>
        <dbReference type="Proteomes" id="UP000295600"/>
    </source>
</evidence>
<dbReference type="AlphaFoldDB" id="A0A4V2SF96"/>
<dbReference type="InterPro" id="IPR011990">
    <property type="entry name" value="TPR-like_helical_dom_sf"/>
</dbReference>
<dbReference type="InterPro" id="IPR012944">
    <property type="entry name" value="SusD_RagB_dom"/>
</dbReference>
<evidence type="ECO:0000259" key="8">
    <source>
        <dbReference type="Pfam" id="PF14322"/>
    </source>
</evidence>
<comment type="similarity">
    <text evidence="2">Belongs to the SusD family.</text>
</comment>
<dbReference type="Pfam" id="PF07980">
    <property type="entry name" value="SusD_RagB"/>
    <property type="match status" value="1"/>
</dbReference>
<feature type="domain" description="SusD-like N-terminal" evidence="8">
    <location>
        <begin position="99"/>
        <end position="199"/>
    </location>
</feature>
<evidence type="ECO:0000256" key="1">
    <source>
        <dbReference type="ARBA" id="ARBA00004442"/>
    </source>
</evidence>
<evidence type="ECO:0000256" key="4">
    <source>
        <dbReference type="ARBA" id="ARBA00023136"/>
    </source>
</evidence>
<evidence type="ECO:0000256" key="6">
    <source>
        <dbReference type="SAM" id="SignalP"/>
    </source>
</evidence>
<feature type="chain" id="PRO_5020961581" evidence="6">
    <location>
        <begin position="19"/>
        <end position="518"/>
    </location>
</feature>
<organism evidence="9 10">
    <name type="scientific">Prevotella heparinolytica</name>
    <dbReference type="NCBI Taxonomy" id="28113"/>
    <lineage>
        <taxon>Bacteria</taxon>
        <taxon>Pseudomonadati</taxon>
        <taxon>Bacteroidota</taxon>
        <taxon>Bacteroidia</taxon>
        <taxon>Bacteroidales</taxon>
        <taxon>Bacteroidaceae</taxon>
        <taxon>Bacteroides</taxon>
    </lineage>
</organism>
<evidence type="ECO:0000313" key="9">
    <source>
        <dbReference type="EMBL" id="TCO96467.1"/>
    </source>
</evidence>
<comment type="caution">
    <text evidence="9">The sequence shown here is derived from an EMBL/GenBank/DDBJ whole genome shotgun (WGS) entry which is preliminary data.</text>
</comment>
<sequence length="518" mass="58693">MKKFFSNILFGAALFAVAACDSLDLQPESEITDANYWRTTDHFSAFNVGIHSYFRNYSYNFFLLGEPRADIYGDTPFGGEATQGMERFPYNTISEVQPGISNYAGLYNVINQCNLMISKTTDTSVLSDTDRKYFLGAAYGIRAYLYFHLLRSWGDAVIYLDYTNGATLDLSNLNRKQDAAAEVMTQIKKDIQASEDAFGTNYAFTKGKYYWSLGSTKMLKGEVYLWSGKQMNGGASDYQTAKAALQEVKNCPNVALLSDFANVFSFNNKVNNEIIFAFVSNENEFTLWNGYYNGNLLPQQAYMNNGSYYDETGTNIKETKDCQINGLTRLAIKKDLYFKLYREGDSRKAASLKAVYNKNAAGELVYVAPFAYKFQGTMLAGGSTRSMLDDYPIYRYSDCLLLLAEAKAFLNEDIAAEINEVRKRAYGSNYSETVAYPNDKGDFYTDNKFVSGDEDPSEAVLKERFREFLFEGRRWYDIRLFSLTSKYSTASADKLLWPIDQNTLTNNNLLNQTPGYKN</sequence>
<dbReference type="SUPFAM" id="SSF48452">
    <property type="entry name" value="TPR-like"/>
    <property type="match status" value="1"/>
</dbReference>
<evidence type="ECO:0000256" key="3">
    <source>
        <dbReference type="ARBA" id="ARBA00022729"/>
    </source>
</evidence>
<dbReference type="Pfam" id="PF14322">
    <property type="entry name" value="SusD-like_3"/>
    <property type="match status" value="1"/>
</dbReference>
<name>A0A4V2SF96_9BACE</name>
<dbReference type="EMBL" id="SLXB01000001">
    <property type="protein sequence ID" value="TCO96467.1"/>
    <property type="molecule type" value="Genomic_DNA"/>
</dbReference>
<dbReference type="Proteomes" id="UP000295600">
    <property type="component" value="Unassembled WGS sequence"/>
</dbReference>
<evidence type="ECO:0000259" key="7">
    <source>
        <dbReference type="Pfam" id="PF07980"/>
    </source>
</evidence>
<feature type="signal peptide" evidence="6">
    <location>
        <begin position="1"/>
        <end position="18"/>
    </location>
</feature>
<gene>
    <name evidence="9" type="ORF">EV202_101239</name>
</gene>
<keyword evidence="3 6" id="KW-0732">Signal</keyword>
<dbReference type="PROSITE" id="PS51257">
    <property type="entry name" value="PROKAR_LIPOPROTEIN"/>
    <property type="match status" value="1"/>
</dbReference>
<keyword evidence="5" id="KW-0998">Cell outer membrane</keyword>
<protein>
    <submittedName>
        <fullName evidence="9">Putative outer membrane starch-binding protein</fullName>
    </submittedName>
</protein>
<evidence type="ECO:0000256" key="2">
    <source>
        <dbReference type="ARBA" id="ARBA00006275"/>
    </source>
</evidence>
<comment type="subcellular location">
    <subcellularLocation>
        <location evidence="1">Cell outer membrane</location>
    </subcellularLocation>
</comment>
<proteinExistence type="inferred from homology"/>